<feature type="transmembrane region" description="Helical" evidence="7">
    <location>
        <begin position="217"/>
        <end position="237"/>
    </location>
</feature>
<sequence>MLGVAGSLCFAGLYADTMIGVETDVMEFMPPEMPALIDIDHMVEVLGGTDQLNLIIKADDVTDPSVLEWMDRFSAHEVELHPYISSGESIAGPIKAANQGELPEDAAGVDAILQTIPESTRDRYIYGRTTALINLGIGDAISGLGLPRIDRLIRLVNDDVRWTQLPPGVTVTITGNPVAMTTVLTALTTGRRMMTFIGLILILGGLFLLYRDWLKAIVPVLTMTLVIGWSGGVMYALGMDYTPMTATLGALILGIGSEYAVMMMERYFEERENGLVPIDAIRVSTGKIGVAILASGCTTLAGFSALLASPFSLNRNFGIITVIDVLLALIASFFVFPVLIVWLDRMREKRRARKVAKIREPDRTKQPNRTGKGITG</sequence>
<dbReference type="EMBL" id="MT631394">
    <property type="protein sequence ID" value="QNO49699.1"/>
    <property type="molecule type" value="Genomic_DNA"/>
</dbReference>
<dbReference type="InterPro" id="IPR050545">
    <property type="entry name" value="Mycobact_MmpL"/>
</dbReference>
<gene>
    <name evidence="9" type="ORF">ADAIOCCD_00007</name>
</gene>
<dbReference type="Pfam" id="PF03176">
    <property type="entry name" value="MMPL"/>
    <property type="match status" value="1"/>
</dbReference>
<feature type="region of interest" description="Disordered" evidence="6">
    <location>
        <begin position="354"/>
        <end position="376"/>
    </location>
</feature>
<feature type="transmembrane region" description="Helical" evidence="7">
    <location>
        <begin position="288"/>
        <end position="311"/>
    </location>
</feature>
<evidence type="ECO:0000256" key="1">
    <source>
        <dbReference type="ARBA" id="ARBA00004651"/>
    </source>
</evidence>
<dbReference type="GO" id="GO:0005886">
    <property type="term" value="C:plasma membrane"/>
    <property type="evidence" value="ECO:0007669"/>
    <property type="project" value="UniProtKB-SubCell"/>
</dbReference>
<dbReference type="PANTHER" id="PTHR33406">
    <property type="entry name" value="MEMBRANE PROTEIN MJ1562-RELATED"/>
    <property type="match status" value="1"/>
</dbReference>
<feature type="domain" description="SSD" evidence="8">
    <location>
        <begin position="216"/>
        <end position="342"/>
    </location>
</feature>
<reference evidence="9" key="1">
    <citation type="submission" date="2020-06" db="EMBL/GenBank/DDBJ databases">
        <title>Unique genomic features of the anaerobic methanotrophic archaea.</title>
        <authorList>
            <person name="Chadwick G.L."/>
            <person name="Skennerton C.T."/>
            <person name="Laso-Perez R."/>
            <person name="Leu A.O."/>
            <person name="Speth D.R."/>
            <person name="Yu H."/>
            <person name="Morgan-Lang C."/>
            <person name="Hatzenpichler R."/>
            <person name="Goudeau D."/>
            <person name="Malmstrom R."/>
            <person name="Brazelton W.J."/>
            <person name="Woyke T."/>
            <person name="Hallam S.J."/>
            <person name="Tyson G.W."/>
            <person name="Wegener G."/>
            <person name="Boetius A."/>
            <person name="Orphan V."/>
        </authorList>
    </citation>
    <scope>NUCLEOTIDE SEQUENCE</scope>
</reference>
<evidence type="ECO:0000256" key="6">
    <source>
        <dbReference type="SAM" id="MobiDB-lite"/>
    </source>
</evidence>
<evidence type="ECO:0000259" key="8">
    <source>
        <dbReference type="PROSITE" id="PS50156"/>
    </source>
</evidence>
<accession>A0A7G9YNW5</accession>
<evidence type="ECO:0000256" key="7">
    <source>
        <dbReference type="SAM" id="Phobius"/>
    </source>
</evidence>
<feature type="transmembrane region" description="Helical" evidence="7">
    <location>
        <begin position="317"/>
        <end position="343"/>
    </location>
</feature>
<dbReference type="SUPFAM" id="SSF82866">
    <property type="entry name" value="Multidrug efflux transporter AcrB transmembrane domain"/>
    <property type="match status" value="1"/>
</dbReference>
<keyword evidence="5 7" id="KW-0472">Membrane</keyword>
<proteinExistence type="predicted"/>
<dbReference type="Gene3D" id="1.20.1640.10">
    <property type="entry name" value="Multidrug efflux transporter AcrB transmembrane domain"/>
    <property type="match status" value="1"/>
</dbReference>
<keyword evidence="4 7" id="KW-1133">Transmembrane helix</keyword>
<dbReference type="AlphaFoldDB" id="A0A7G9YNW5"/>
<feature type="transmembrane region" description="Helical" evidence="7">
    <location>
        <begin position="243"/>
        <end position="261"/>
    </location>
</feature>
<dbReference type="InterPro" id="IPR000731">
    <property type="entry name" value="SSD"/>
</dbReference>
<organism evidence="9">
    <name type="scientific">Candidatus Methanogaster sp. ANME-2c ERB4</name>
    <dbReference type="NCBI Taxonomy" id="2759911"/>
    <lineage>
        <taxon>Archaea</taxon>
        <taxon>Methanobacteriati</taxon>
        <taxon>Methanobacteriota</taxon>
        <taxon>Stenosarchaea group</taxon>
        <taxon>Methanomicrobia</taxon>
        <taxon>Methanosarcinales</taxon>
        <taxon>ANME-2 cluster</taxon>
        <taxon>Candidatus Methanogasteraceae</taxon>
        <taxon>Candidatus Methanogaster</taxon>
    </lineage>
</organism>
<evidence type="ECO:0000256" key="5">
    <source>
        <dbReference type="ARBA" id="ARBA00023136"/>
    </source>
</evidence>
<protein>
    <recommendedName>
        <fullName evidence="8">SSD domain-containing protein</fullName>
    </recommendedName>
</protein>
<dbReference type="PANTHER" id="PTHR33406:SF13">
    <property type="entry name" value="MEMBRANE PROTEIN YDFJ"/>
    <property type="match status" value="1"/>
</dbReference>
<dbReference type="PROSITE" id="PS50156">
    <property type="entry name" value="SSD"/>
    <property type="match status" value="1"/>
</dbReference>
<comment type="subcellular location">
    <subcellularLocation>
        <location evidence="1">Cell membrane</location>
        <topology evidence="1">Multi-pass membrane protein</topology>
    </subcellularLocation>
</comment>
<evidence type="ECO:0000256" key="2">
    <source>
        <dbReference type="ARBA" id="ARBA00022475"/>
    </source>
</evidence>
<evidence type="ECO:0000256" key="4">
    <source>
        <dbReference type="ARBA" id="ARBA00022989"/>
    </source>
</evidence>
<evidence type="ECO:0000256" key="3">
    <source>
        <dbReference type="ARBA" id="ARBA00022692"/>
    </source>
</evidence>
<dbReference type="InterPro" id="IPR004869">
    <property type="entry name" value="MMPL_dom"/>
</dbReference>
<keyword evidence="2" id="KW-1003">Cell membrane</keyword>
<name>A0A7G9YNW5_9EURY</name>
<feature type="transmembrane region" description="Helical" evidence="7">
    <location>
        <begin position="193"/>
        <end position="210"/>
    </location>
</feature>
<evidence type="ECO:0000313" key="9">
    <source>
        <dbReference type="EMBL" id="QNO49699.1"/>
    </source>
</evidence>
<keyword evidence="3 7" id="KW-0812">Transmembrane</keyword>